<proteinExistence type="predicted"/>
<evidence type="ECO:0000256" key="1">
    <source>
        <dbReference type="SAM" id="MobiDB-lite"/>
    </source>
</evidence>
<dbReference type="EMBL" id="BLAH01000089">
    <property type="protein sequence ID" value="GES37951.1"/>
    <property type="molecule type" value="Genomic_DNA"/>
</dbReference>
<keyword evidence="3" id="KW-1185">Reference proteome</keyword>
<accession>A0ABQ0YNA8</accession>
<evidence type="ECO:0000313" key="3">
    <source>
        <dbReference type="Proteomes" id="UP000325466"/>
    </source>
</evidence>
<feature type="region of interest" description="Disordered" evidence="1">
    <location>
        <begin position="1"/>
        <end position="55"/>
    </location>
</feature>
<feature type="compositionally biased region" description="Basic and acidic residues" evidence="1">
    <location>
        <begin position="16"/>
        <end position="32"/>
    </location>
</feature>
<protein>
    <submittedName>
        <fullName evidence="2">Uncharacterized protein</fullName>
    </submittedName>
</protein>
<reference evidence="2 3" key="1">
    <citation type="journal article" date="2018" name="Biodegradation">
        <title>1,4-Dioxane degradation characteristics of Rhodococcus aetherivorans JCM 14343.</title>
        <authorList>
            <person name="Inoue D."/>
            <person name="Tsunoda T."/>
            <person name="Yamamoto N."/>
            <person name="Ike M."/>
            <person name="Sei K."/>
        </authorList>
    </citation>
    <scope>NUCLEOTIDE SEQUENCE [LARGE SCALE GENOMIC DNA]</scope>
    <source>
        <strain evidence="2 3">JCM 14343</strain>
    </source>
</reference>
<comment type="caution">
    <text evidence="2">The sequence shown here is derived from an EMBL/GenBank/DDBJ whole genome shotgun (WGS) entry which is preliminary data.</text>
</comment>
<gene>
    <name evidence="2" type="ORF">RAJCM14343_3211</name>
</gene>
<evidence type="ECO:0000313" key="2">
    <source>
        <dbReference type="EMBL" id="GES37951.1"/>
    </source>
</evidence>
<organism evidence="2 3">
    <name type="scientific">Rhodococcus aetherivorans</name>
    <dbReference type="NCBI Taxonomy" id="191292"/>
    <lineage>
        <taxon>Bacteria</taxon>
        <taxon>Bacillati</taxon>
        <taxon>Actinomycetota</taxon>
        <taxon>Actinomycetes</taxon>
        <taxon>Mycobacteriales</taxon>
        <taxon>Nocardiaceae</taxon>
        <taxon>Rhodococcus</taxon>
    </lineage>
</organism>
<name>A0ABQ0YNA8_9NOCA</name>
<dbReference type="Proteomes" id="UP000325466">
    <property type="component" value="Unassembled WGS sequence"/>
</dbReference>
<sequence length="55" mass="5831">MTTLRTLESGWSPEQALRDRRIPEGATNERHSLPAGTIRGSGRAVGAAPDGCRAV</sequence>